<gene>
    <name evidence="2" type="ORF">EYC80_002994</name>
</gene>
<comment type="caution">
    <text evidence="2">The sequence shown here is derived from an EMBL/GenBank/DDBJ whole genome shotgun (WGS) entry which is preliminary data.</text>
</comment>
<evidence type="ECO:0000313" key="2">
    <source>
        <dbReference type="EMBL" id="KAB8301077.1"/>
    </source>
</evidence>
<feature type="transmembrane region" description="Helical" evidence="1">
    <location>
        <begin position="54"/>
        <end position="76"/>
    </location>
</feature>
<evidence type="ECO:0000313" key="3">
    <source>
        <dbReference type="Proteomes" id="UP000326757"/>
    </source>
</evidence>
<keyword evidence="1" id="KW-0472">Membrane</keyword>
<dbReference type="AlphaFoldDB" id="A0A5N6KCF6"/>
<keyword evidence="1" id="KW-0812">Transmembrane</keyword>
<proteinExistence type="predicted"/>
<sequence length="105" mass="11589">MSSRSISLFPSLSCAEQIHPPLHALPLTPSKFAKATIQMSPLCSFVNNRDGNPVIHLFFLYSPFPVLSFPSVMVSLKSMHATTTKSQKKKTTIHVCMWCTIAPSP</sequence>
<keyword evidence="1" id="KW-1133">Transmembrane helix</keyword>
<organism evidence="2 3">
    <name type="scientific">Monilinia laxa</name>
    <name type="common">Brown rot fungus</name>
    <name type="synonym">Sclerotinia laxa</name>
    <dbReference type="NCBI Taxonomy" id="61186"/>
    <lineage>
        <taxon>Eukaryota</taxon>
        <taxon>Fungi</taxon>
        <taxon>Dikarya</taxon>
        <taxon>Ascomycota</taxon>
        <taxon>Pezizomycotina</taxon>
        <taxon>Leotiomycetes</taxon>
        <taxon>Helotiales</taxon>
        <taxon>Sclerotiniaceae</taxon>
        <taxon>Monilinia</taxon>
    </lineage>
</organism>
<name>A0A5N6KCF6_MONLA</name>
<dbReference type="Proteomes" id="UP000326757">
    <property type="component" value="Unassembled WGS sequence"/>
</dbReference>
<dbReference type="EMBL" id="VIGI01000004">
    <property type="protein sequence ID" value="KAB8301077.1"/>
    <property type="molecule type" value="Genomic_DNA"/>
</dbReference>
<evidence type="ECO:0000256" key="1">
    <source>
        <dbReference type="SAM" id="Phobius"/>
    </source>
</evidence>
<reference evidence="2 3" key="1">
    <citation type="submission" date="2019-06" db="EMBL/GenBank/DDBJ databases">
        <title>Genome Sequence of the Brown Rot Fungal Pathogen Monilinia laxa.</title>
        <authorList>
            <person name="De Miccolis Angelini R.M."/>
            <person name="Landi L."/>
            <person name="Abate D."/>
            <person name="Pollastro S."/>
            <person name="Romanazzi G."/>
            <person name="Faretra F."/>
        </authorList>
    </citation>
    <scope>NUCLEOTIDE SEQUENCE [LARGE SCALE GENOMIC DNA]</scope>
    <source>
        <strain evidence="2 3">Mlax316</strain>
    </source>
</reference>
<protein>
    <submittedName>
        <fullName evidence="2">Uncharacterized protein</fullName>
    </submittedName>
</protein>
<accession>A0A5N6KCF6</accession>
<keyword evidence="3" id="KW-1185">Reference proteome</keyword>